<protein>
    <submittedName>
        <fullName evidence="10">Aminopeptidase</fullName>
    </submittedName>
</protein>
<evidence type="ECO:0000256" key="4">
    <source>
        <dbReference type="ARBA" id="ARBA00008236"/>
    </source>
</evidence>
<name>A0ABV1G731_9FIRM</name>
<evidence type="ECO:0000313" key="11">
    <source>
        <dbReference type="Proteomes" id="UP001491552"/>
    </source>
</evidence>
<comment type="cofactor">
    <cofactor evidence="2">
        <name>Mg(2+)</name>
        <dbReference type="ChEBI" id="CHEBI:18420"/>
    </cofactor>
</comment>
<dbReference type="PANTHER" id="PTHR34448">
    <property type="entry name" value="AMINOPEPTIDASE"/>
    <property type="match status" value="1"/>
</dbReference>
<evidence type="ECO:0000256" key="1">
    <source>
        <dbReference type="ARBA" id="ARBA00001941"/>
    </source>
</evidence>
<dbReference type="InterPro" id="IPR035097">
    <property type="entry name" value="M29_N-terminal"/>
</dbReference>
<keyword evidence="9" id="KW-0482">Metalloprotease</keyword>
<dbReference type="GO" id="GO:0004177">
    <property type="term" value="F:aminopeptidase activity"/>
    <property type="evidence" value="ECO:0007669"/>
    <property type="project" value="UniProtKB-KW"/>
</dbReference>
<evidence type="ECO:0000256" key="9">
    <source>
        <dbReference type="ARBA" id="ARBA00023049"/>
    </source>
</evidence>
<evidence type="ECO:0000256" key="6">
    <source>
        <dbReference type="ARBA" id="ARBA00022670"/>
    </source>
</evidence>
<keyword evidence="11" id="KW-1185">Reference proteome</keyword>
<comment type="caution">
    <text evidence="10">The sequence shown here is derived from an EMBL/GenBank/DDBJ whole genome shotgun (WGS) entry which is preliminary data.</text>
</comment>
<dbReference type="PRINTS" id="PR00919">
    <property type="entry name" value="THERMOPTASE"/>
</dbReference>
<dbReference type="Pfam" id="PF02073">
    <property type="entry name" value="Peptidase_M29"/>
    <property type="match status" value="1"/>
</dbReference>
<dbReference type="RefSeq" id="WP_349135701.1">
    <property type="nucleotide sequence ID" value="NZ_JBBMFF010000205.1"/>
</dbReference>
<dbReference type="PANTHER" id="PTHR34448:SF3">
    <property type="entry name" value="AMINOPEPTIDASE AMPS"/>
    <property type="match status" value="1"/>
</dbReference>
<evidence type="ECO:0000256" key="5">
    <source>
        <dbReference type="ARBA" id="ARBA00022438"/>
    </source>
</evidence>
<evidence type="ECO:0000256" key="7">
    <source>
        <dbReference type="ARBA" id="ARBA00022723"/>
    </source>
</evidence>
<keyword evidence="7" id="KW-0479">Metal-binding</keyword>
<evidence type="ECO:0000256" key="2">
    <source>
        <dbReference type="ARBA" id="ARBA00001946"/>
    </source>
</evidence>
<evidence type="ECO:0000313" key="10">
    <source>
        <dbReference type="EMBL" id="MEQ2511004.1"/>
    </source>
</evidence>
<dbReference type="SUPFAM" id="SSF144052">
    <property type="entry name" value="Thermophilic metalloprotease-like"/>
    <property type="match status" value="1"/>
</dbReference>
<proteinExistence type="inferred from homology"/>
<reference evidence="10 11" key="1">
    <citation type="submission" date="2024-03" db="EMBL/GenBank/DDBJ databases">
        <title>Human intestinal bacterial collection.</title>
        <authorList>
            <person name="Pauvert C."/>
            <person name="Hitch T.C.A."/>
            <person name="Clavel T."/>
        </authorList>
    </citation>
    <scope>NUCLEOTIDE SEQUENCE [LARGE SCALE GENOMIC DNA]</scope>
    <source>
        <strain evidence="10 11">CLA-AA-H192</strain>
    </source>
</reference>
<dbReference type="Gene3D" id="3.40.1830.10">
    <property type="entry name" value="Thermophilic metalloprotease (M29)"/>
    <property type="match status" value="1"/>
</dbReference>
<evidence type="ECO:0000256" key="3">
    <source>
        <dbReference type="ARBA" id="ARBA00001947"/>
    </source>
</evidence>
<keyword evidence="6" id="KW-0645">Protease</keyword>
<keyword evidence="5 10" id="KW-0031">Aminopeptidase</keyword>
<comment type="cofactor">
    <cofactor evidence="1">
        <name>Co(2+)</name>
        <dbReference type="ChEBI" id="CHEBI:48828"/>
    </cofactor>
</comment>
<dbReference type="InterPro" id="IPR000787">
    <property type="entry name" value="Peptidase_M29"/>
</dbReference>
<comment type="similarity">
    <text evidence="4">Belongs to the peptidase M29 family.</text>
</comment>
<evidence type="ECO:0000256" key="8">
    <source>
        <dbReference type="ARBA" id="ARBA00022801"/>
    </source>
</evidence>
<keyword evidence="8" id="KW-0378">Hydrolase</keyword>
<sequence length="407" mass="45918">MKKSVLRKYATLIATVGVNVQKGQEVFIAAELDQPEFVKMVVEECYRAGAKRVVVDWDYQPLTKLHVRWRSQKNLSTLENWEEARWQHYVDEIPCRIYLISEDPDGLRGVNQEKMAKAGQAKYKVIRPYRDQIENKYQWCIAAVPGVAWAKKLFPNLSKAQAVEKLWEAILAASRVDDDPVAAWKAHNEDLARRCAYLNDLGITELEYHSSNGTNFKVGMIEDAEFKGGGENSLLGHFFNPNIPTEEVFISPKRGVAEGIVYSTKPLSYQGQLIENFSIRFEGGKAVEVHAEKNEALLQKLISMDEGASYLGECALVPYNSPIQNSGLLFYNTLFDENAACHLALGMGFADTIKNFENYTLDECRAKGINDSMVHEDFMIGSADLSIDAHTRDGRTVPIFRDGNWAF</sequence>
<organism evidence="10 11">
    <name type="scientific">Faecousia intestinalis</name>
    <dbReference type="NCBI Taxonomy" id="3133167"/>
    <lineage>
        <taxon>Bacteria</taxon>
        <taxon>Bacillati</taxon>
        <taxon>Bacillota</taxon>
        <taxon>Clostridia</taxon>
        <taxon>Eubacteriales</taxon>
        <taxon>Oscillospiraceae</taxon>
        <taxon>Faecousia</taxon>
    </lineage>
</organism>
<gene>
    <name evidence="10" type="ORF">WMO66_07055</name>
</gene>
<dbReference type="InterPro" id="IPR052170">
    <property type="entry name" value="M29_Exopeptidase"/>
</dbReference>
<accession>A0ABV1G731</accession>
<dbReference type="Proteomes" id="UP001491552">
    <property type="component" value="Unassembled WGS sequence"/>
</dbReference>
<comment type="cofactor">
    <cofactor evidence="3">
        <name>Zn(2+)</name>
        <dbReference type="ChEBI" id="CHEBI:29105"/>
    </cofactor>
</comment>
<dbReference type="EMBL" id="JBBMFF010000205">
    <property type="protein sequence ID" value="MEQ2511004.1"/>
    <property type="molecule type" value="Genomic_DNA"/>
</dbReference>